<sequence length="547" mass="60804">MNNQQFRKLMLASSDKSHSSKDGASSSAGTPSGATLGSRQRSAIPMTPRALGGAQADFARQLAERNQASRPQKKFRSSAPKGSRYDDGYTDRARARHDDTSDDRAERLKALEEALKEEKVDQETYDKLRYQIAGGDLSSTHLVKGLDFELLKRIRNGEDVYGNKKEEAEVEEEQEEEPEPDVDDEFDQLEKQDVQAVEKDKAEKKKGRFSSVSLAPGKKRTRDQILEEMKAMREAAKARPESSLGGRFKKIGAKPTPSTRIERDGKGREVMIIVDENGNEKRKVRKVQPNAEAEARAKAALLIPDKDAKPLGMEVPEQYREQQKAALEEDEDIDIFDDVGDDYDPLAGIGGSDSDSDSEDGEEKDDADAATTKKRPEDSETTDSHSMPPPPLPPKPSAPRNYFQGSKTALVSEELAKGPAMSDADMMAAIKRAAAIKRVDADDDERDQTDKESEEAKARKERHRKMLQNVDRDDEDMDMGFGMSRNEDEEDFEDSKVKLSTWGNGGDDGEEGHSRGGPKRKRGPKKRKGDVNSAADVLRAMEEQKKK</sequence>
<accession>A0ACC0V9J2</accession>
<keyword evidence="2" id="KW-1185">Reference proteome</keyword>
<organism evidence="1 2">
    <name type="scientific">Trichothecium roseum</name>
    <dbReference type="NCBI Taxonomy" id="47278"/>
    <lineage>
        <taxon>Eukaryota</taxon>
        <taxon>Fungi</taxon>
        <taxon>Dikarya</taxon>
        <taxon>Ascomycota</taxon>
        <taxon>Pezizomycotina</taxon>
        <taxon>Sordariomycetes</taxon>
        <taxon>Hypocreomycetidae</taxon>
        <taxon>Hypocreales</taxon>
        <taxon>Hypocreales incertae sedis</taxon>
        <taxon>Trichothecium</taxon>
    </lineage>
</organism>
<gene>
    <name evidence="1" type="ORF">N3K66_002414</name>
</gene>
<comment type="caution">
    <text evidence="1">The sequence shown here is derived from an EMBL/GenBank/DDBJ whole genome shotgun (WGS) entry which is preliminary data.</text>
</comment>
<dbReference type="EMBL" id="CM047941">
    <property type="protein sequence ID" value="KAI9903062.1"/>
    <property type="molecule type" value="Genomic_DNA"/>
</dbReference>
<evidence type="ECO:0000313" key="1">
    <source>
        <dbReference type="EMBL" id="KAI9903062.1"/>
    </source>
</evidence>
<proteinExistence type="predicted"/>
<name>A0ACC0V9J2_9HYPO</name>
<reference evidence="1" key="1">
    <citation type="submission" date="2022-10" db="EMBL/GenBank/DDBJ databases">
        <title>Complete Genome of Trichothecium roseum strain YXFP-22015, a Plant Pathogen Isolated from Citrus.</title>
        <authorList>
            <person name="Wang Y."/>
            <person name="Zhu L."/>
        </authorList>
    </citation>
    <scope>NUCLEOTIDE SEQUENCE</scope>
    <source>
        <strain evidence="1">YXFP-22015</strain>
    </source>
</reference>
<protein>
    <submittedName>
        <fullName evidence="1">Uncharacterized protein</fullName>
    </submittedName>
</protein>
<dbReference type="Proteomes" id="UP001163324">
    <property type="component" value="Chromosome 2"/>
</dbReference>
<evidence type="ECO:0000313" key="2">
    <source>
        <dbReference type="Proteomes" id="UP001163324"/>
    </source>
</evidence>